<dbReference type="PANTHER" id="PTHR31008">
    <property type="entry name" value="COP1-INTERACTING PROTEIN-RELATED"/>
    <property type="match status" value="1"/>
</dbReference>
<protein>
    <submittedName>
        <fullName evidence="1">Uncharacterized protein</fullName>
    </submittedName>
</protein>
<dbReference type="EMBL" id="LR862139">
    <property type="protein sequence ID" value="CAD1819075.1"/>
    <property type="molecule type" value="Genomic_DNA"/>
</dbReference>
<accession>A0A6V7NKE4</accession>
<organism evidence="1">
    <name type="scientific">Ananas comosus var. bracteatus</name>
    <name type="common">red pineapple</name>
    <dbReference type="NCBI Taxonomy" id="296719"/>
    <lineage>
        <taxon>Eukaryota</taxon>
        <taxon>Viridiplantae</taxon>
        <taxon>Streptophyta</taxon>
        <taxon>Embryophyta</taxon>
        <taxon>Tracheophyta</taxon>
        <taxon>Spermatophyta</taxon>
        <taxon>Magnoliopsida</taxon>
        <taxon>Liliopsida</taxon>
        <taxon>Poales</taxon>
        <taxon>Bromeliaceae</taxon>
        <taxon>Bromelioideae</taxon>
        <taxon>Ananas</taxon>
    </lineage>
</organism>
<evidence type="ECO:0000313" key="1">
    <source>
        <dbReference type="EMBL" id="CAD1819075.1"/>
    </source>
</evidence>
<gene>
    <name evidence="1" type="ORF">CB5_LOCUS2286</name>
</gene>
<proteinExistence type="predicted"/>
<sequence length="144" mass="16105">MKPEDGEIGVRVAEPFLAHLKTAQDQIAKGGYSIALKPDPETDAVWFTKGTVERFVRFVSTPEVLERVTTTESEILQIEEAIAVQSNDNLGFSTVEDHQTKSTECVEDNRLTVDADADKAIVLYKVLVMRQFLMVGKMVIFMLI</sequence>
<dbReference type="AlphaFoldDB" id="A0A6V7NKE4"/>
<reference evidence="1" key="1">
    <citation type="submission" date="2020-07" db="EMBL/GenBank/DDBJ databases">
        <authorList>
            <person name="Lin J."/>
        </authorList>
    </citation>
    <scope>NUCLEOTIDE SEQUENCE</scope>
</reference>
<dbReference type="PANTHER" id="PTHR31008:SF2">
    <property type="entry name" value="COP1-INTERACTING PROTEIN-LIKE PROTEIN"/>
    <property type="match status" value="1"/>
</dbReference>
<name>A0A6V7NKE4_ANACO</name>